<dbReference type="Pfam" id="PF11355">
    <property type="entry name" value="DUF3157"/>
    <property type="match status" value="1"/>
</dbReference>
<evidence type="ECO:0000313" key="3">
    <source>
        <dbReference type="EMBL" id="KLV11494.1"/>
    </source>
</evidence>
<evidence type="ECO:0000256" key="2">
    <source>
        <dbReference type="SAM" id="SignalP"/>
    </source>
</evidence>
<dbReference type="EMBL" id="LDOU01000002">
    <property type="protein sequence ID" value="KLV11494.1"/>
    <property type="molecule type" value="Genomic_DNA"/>
</dbReference>
<evidence type="ECO:0008006" key="5">
    <source>
        <dbReference type="Google" id="ProtNLM"/>
    </source>
</evidence>
<accession>A0A0J1HIQ0</accession>
<organism evidence="3 4">
    <name type="scientific">Photobacterium ganghwense</name>
    <dbReference type="NCBI Taxonomy" id="320778"/>
    <lineage>
        <taxon>Bacteria</taxon>
        <taxon>Pseudomonadati</taxon>
        <taxon>Pseudomonadota</taxon>
        <taxon>Gammaproteobacteria</taxon>
        <taxon>Vibrionales</taxon>
        <taxon>Vibrionaceae</taxon>
        <taxon>Photobacterium</taxon>
    </lineage>
</organism>
<evidence type="ECO:0000313" key="4">
    <source>
        <dbReference type="Proteomes" id="UP000035909"/>
    </source>
</evidence>
<reference evidence="3 4" key="1">
    <citation type="submission" date="2015-05" db="EMBL/GenBank/DDBJ databases">
        <title>Photobacterium galathea sp. nov.</title>
        <authorList>
            <person name="Machado H."/>
            <person name="Gram L."/>
        </authorList>
    </citation>
    <scope>NUCLEOTIDE SEQUENCE [LARGE SCALE GENOMIC DNA]</scope>
    <source>
        <strain evidence="3 4">DSM 22954</strain>
    </source>
</reference>
<gene>
    <name evidence="3" type="ORF">ABT57_01730</name>
</gene>
<keyword evidence="4" id="KW-1185">Reference proteome</keyword>
<dbReference type="InterPro" id="IPR021501">
    <property type="entry name" value="DUF3157"/>
</dbReference>
<keyword evidence="2" id="KW-0732">Signal</keyword>
<sequence>MNTKAFIKPFILGCLTVGCAAAYAEPMRATLPDGRQVILFDDNTWQYDTPSVSPGATRAPVRQGQNSPASLPIPPKPGAGAAAVAVGTSASASGHAGQASASQQAMATIPGDMIIPGNGKVVGVHERSGIELTLQAASYQNGELVIPTRLKNDATDAVVLVELELRLRSRSGDVIAREKHKVWTSVKRMPETYFRPGTERTGREIRLKVPQAEQYFLETEFLTVEQW</sequence>
<protein>
    <recommendedName>
        <fullName evidence="5">DUF3157 domain-containing protein</fullName>
    </recommendedName>
</protein>
<name>A0A0J1HIQ0_9GAMM</name>
<dbReference type="PATRIC" id="fig|320778.3.peg.369"/>
<proteinExistence type="predicted"/>
<comment type="caution">
    <text evidence="3">The sequence shown here is derived from an EMBL/GenBank/DDBJ whole genome shotgun (WGS) entry which is preliminary data.</text>
</comment>
<feature type="chain" id="PRO_5005252908" description="DUF3157 domain-containing protein" evidence="2">
    <location>
        <begin position="25"/>
        <end position="227"/>
    </location>
</feature>
<dbReference type="PROSITE" id="PS51257">
    <property type="entry name" value="PROKAR_LIPOPROTEIN"/>
    <property type="match status" value="1"/>
</dbReference>
<evidence type="ECO:0000256" key="1">
    <source>
        <dbReference type="SAM" id="MobiDB-lite"/>
    </source>
</evidence>
<dbReference type="AlphaFoldDB" id="A0A0J1HIQ0"/>
<dbReference type="RefSeq" id="WP_047883453.1">
    <property type="nucleotide sequence ID" value="NZ_CP071325.1"/>
</dbReference>
<feature type="region of interest" description="Disordered" evidence="1">
    <location>
        <begin position="49"/>
        <end position="69"/>
    </location>
</feature>
<dbReference type="Proteomes" id="UP000035909">
    <property type="component" value="Unassembled WGS sequence"/>
</dbReference>
<feature type="signal peptide" evidence="2">
    <location>
        <begin position="1"/>
        <end position="24"/>
    </location>
</feature>